<dbReference type="AlphaFoldDB" id="A0A8X6I5A9"/>
<comment type="caution">
    <text evidence="1">The sequence shown here is derived from an EMBL/GenBank/DDBJ whole genome shotgun (WGS) entry which is preliminary data.</text>
</comment>
<feature type="non-terminal residue" evidence="1">
    <location>
        <position position="1"/>
    </location>
</feature>
<proteinExistence type="predicted"/>
<dbReference type="Proteomes" id="UP000887013">
    <property type="component" value="Unassembled WGS sequence"/>
</dbReference>
<evidence type="ECO:0000313" key="2">
    <source>
        <dbReference type="Proteomes" id="UP000887013"/>
    </source>
</evidence>
<protein>
    <submittedName>
        <fullName evidence="1">Uncharacterized protein</fullName>
    </submittedName>
</protein>
<dbReference type="EMBL" id="BMAW01041925">
    <property type="protein sequence ID" value="GFS31455.1"/>
    <property type="molecule type" value="Genomic_DNA"/>
</dbReference>
<reference evidence="1" key="1">
    <citation type="submission" date="2020-08" db="EMBL/GenBank/DDBJ databases">
        <title>Multicomponent nature underlies the extraordinary mechanical properties of spider dragline silk.</title>
        <authorList>
            <person name="Kono N."/>
            <person name="Nakamura H."/>
            <person name="Mori M."/>
            <person name="Yoshida Y."/>
            <person name="Ohtoshi R."/>
            <person name="Malay A.D."/>
            <person name="Moran D.A.P."/>
            <person name="Tomita M."/>
            <person name="Numata K."/>
            <person name="Arakawa K."/>
        </authorList>
    </citation>
    <scope>NUCLEOTIDE SEQUENCE</scope>
</reference>
<keyword evidence="2" id="KW-1185">Reference proteome</keyword>
<name>A0A8X6I5A9_NEPPI</name>
<organism evidence="1 2">
    <name type="scientific">Nephila pilipes</name>
    <name type="common">Giant wood spider</name>
    <name type="synonym">Nephila maculata</name>
    <dbReference type="NCBI Taxonomy" id="299642"/>
    <lineage>
        <taxon>Eukaryota</taxon>
        <taxon>Metazoa</taxon>
        <taxon>Ecdysozoa</taxon>
        <taxon>Arthropoda</taxon>
        <taxon>Chelicerata</taxon>
        <taxon>Arachnida</taxon>
        <taxon>Araneae</taxon>
        <taxon>Araneomorphae</taxon>
        <taxon>Entelegynae</taxon>
        <taxon>Araneoidea</taxon>
        <taxon>Nephilidae</taxon>
        <taxon>Nephila</taxon>
    </lineage>
</organism>
<accession>A0A8X6I5A9</accession>
<gene>
    <name evidence="1" type="ORF">NPIL_422641</name>
</gene>
<sequence>MANRIIDRKLGKALARQTREEGKQAIENNIRGTALNRYCDIYLTKLLSSDPRFKTKSDGYVKTDLGKRYLDLVVLKDGIPVQVCPLIAKLAILAIDQHLTDEQFKSLWLSHEDIGNIRLAILLMLSGEKEKLKIVLNKLLQCIQDSSGSNCLKADYDRIVKASGLDKEGFNLFGVVNFTPGKNRLSKEELLALWDSLREDDADSKTRRNRFMQLFSKVITLATLLMKSQDFTQR</sequence>
<evidence type="ECO:0000313" key="1">
    <source>
        <dbReference type="EMBL" id="GFS31455.1"/>
    </source>
</evidence>